<evidence type="ECO:0000313" key="3">
    <source>
        <dbReference type="Proteomes" id="UP001271007"/>
    </source>
</evidence>
<proteinExistence type="predicted"/>
<feature type="domain" description="Heterokaryon incompatibility" evidence="1">
    <location>
        <begin position="41"/>
        <end position="169"/>
    </location>
</feature>
<organism evidence="2 3">
    <name type="scientific">Extremus antarcticus</name>
    <dbReference type="NCBI Taxonomy" id="702011"/>
    <lineage>
        <taxon>Eukaryota</taxon>
        <taxon>Fungi</taxon>
        <taxon>Dikarya</taxon>
        <taxon>Ascomycota</taxon>
        <taxon>Pezizomycotina</taxon>
        <taxon>Dothideomycetes</taxon>
        <taxon>Dothideomycetidae</taxon>
        <taxon>Mycosphaerellales</taxon>
        <taxon>Extremaceae</taxon>
        <taxon>Extremus</taxon>
    </lineage>
</organism>
<sequence length="491" mass="56825">MPVKYRKLPKDHIRLLEFWRNDNGEPRYLVWTGALHELPPYIAVSYRYGDGKPNQRIFLDGQPIDILANLWLCLFYLRQFPGCRYVWLDYICINQQDVAERNSQVHLMDKIYAKAAHVAVWLGLDIQDDYSERELSQIHGVSDIGDVIPGGVAALATQSYWTRMWVIQEFLLAQNVLVFCGPYYIEWRLLKRAILRLLDLPDDAAVMPFLHQETAESTPSANSLRVLLLQCRNSQCHAPRDRIYSMLSLVYPEERRLLSKFFPNYHLSLTDVVTIALAHFGRGGSKLEWDDVVLDIFGFQDKAERRRVLIAAARFDVNTEAAKLNEEVPSARRTLVPSFTWQRWKPAIFGNRNTPPGGGTRGSEDKDEDEHDFIINEDANDPDVHTDPIDRSFADLRWQIQLMGGKPTHTEVLVQQFMSLVPRTFKRNHFYLPSLIRSSTLLASQRVGHTITQCKEQLTLFRASSKAERRRKLRMIRKRVISLPSDSYRAI</sequence>
<gene>
    <name evidence="2" type="ORF">LTR09_007283</name>
</gene>
<name>A0AAJ0DJK2_9PEZI</name>
<protein>
    <recommendedName>
        <fullName evidence="1">Heterokaryon incompatibility domain-containing protein</fullName>
    </recommendedName>
</protein>
<dbReference type="PANTHER" id="PTHR24148">
    <property type="entry name" value="ANKYRIN REPEAT DOMAIN-CONTAINING PROTEIN 39 HOMOLOG-RELATED"/>
    <property type="match status" value="1"/>
</dbReference>
<accession>A0AAJ0DJK2</accession>
<evidence type="ECO:0000259" key="1">
    <source>
        <dbReference type="Pfam" id="PF06985"/>
    </source>
</evidence>
<evidence type="ECO:0000313" key="2">
    <source>
        <dbReference type="EMBL" id="KAK3051628.1"/>
    </source>
</evidence>
<reference evidence="2" key="1">
    <citation type="submission" date="2023-04" db="EMBL/GenBank/DDBJ databases">
        <title>Black Yeasts Isolated from many extreme environments.</title>
        <authorList>
            <person name="Coleine C."/>
            <person name="Stajich J.E."/>
            <person name="Selbmann L."/>
        </authorList>
    </citation>
    <scope>NUCLEOTIDE SEQUENCE</scope>
    <source>
        <strain evidence="2">CCFEE 5312</strain>
    </source>
</reference>
<comment type="caution">
    <text evidence="2">The sequence shown here is derived from an EMBL/GenBank/DDBJ whole genome shotgun (WGS) entry which is preliminary data.</text>
</comment>
<dbReference type="PANTHER" id="PTHR24148:SF64">
    <property type="entry name" value="HETEROKARYON INCOMPATIBILITY DOMAIN-CONTAINING PROTEIN"/>
    <property type="match status" value="1"/>
</dbReference>
<dbReference type="AlphaFoldDB" id="A0AAJ0DJK2"/>
<dbReference type="Pfam" id="PF06985">
    <property type="entry name" value="HET"/>
    <property type="match status" value="1"/>
</dbReference>
<dbReference type="InterPro" id="IPR052895">
    <property type="entry name" value="HetReg/Transcr_Mod"/>
</dbReference>
<keyword evidence="3" id="KW-1185">Reference proteome</keyword>
<dbReference type="EMBL" id="JAWDJX010000025">
    <property type="protein sequence ID" value="KAK3051628.1"/>
    <property type="molecule type" value="Genomic_DNA"/>
</dbReference>
<dbReference type="Proteomes" id="UP001271007">
    <property type="component" value="Unassembled WGS sequence"/>
</dbReference>
<dbReference type="InterPro" id="IPR010730">
    <property type="entry name" value="HET"/>
</dbReference>